<proteinExistence type="predicted"/>
<protein>
    <submittedName>
        <fullName evidence="1">Uncharacterized protein</fullName>
    </submittedName>
</protein>
<reference evidence="1" key="1">
    <citation type="journal article" date="2020" name="G3 (Bethesda)">
        <title>High-Quality Assemblies for Three Invasive Social Wasps from the &lt;i&gt;Vespula&lt;/i&gt; Genus.</title>
        <authorList>
            <person name="Harrop T.W.R."/>
            <person name="Guhlin J."/>
            <person name="McLaughlin G.M."/>
            <person name="Permina E."/>
            <person name="Stockwell P."/>
            <person name="Gilligan J."/>
            <person name="Le Lec M.F."/>
            <person name="Gruber M.A.M."/>
            <person name="Quinn O."/>
            <person name="Lovegrove M."/>
            <person name="Duncan E.J."/>
            <person name="Remnant E.J."/>
            <person name="Van Eeckhoven J."/>
            <person name="Graham B."/>
            <person name="Knapp R.A."/>
            <person name="Langford K.W."/>
            <person name="Kronenberg Z."/>
            <person name="Press M.O."/>
            <person name="Eacker S.M."/>
            <person name="Wilson-Rankin E.E."/>
            <person name="Purcell J."/>
            <person name="Lester P.J."/>
            <person name="Dearden P.K."/>
        </authorList>
    </citation>
    <scope>NUCLEOTIDE SEQUENCE</scope>
    <source>
        <strain evidence="1">Marl-1</strain>
    </source>
</reference>
<accession>A0A834JFL3</accession>
<gene>
    <name evidence="1" type="ORF">HZH66_011253</name>
</gene>
<evidence type="ECO:0000313" key="1">
    <source>
        <dbReference type="EMBL" id="KAF7386801.1"/>
    </source>
</evidence>
<dbReference type="EMBL" id="JACSEA010000013">
    <property type="protein sequence ID" value="KAF7386801.1"/>
    <property type="molecule type" value="Genomic_DNA"/>
</dbReference>
<keyword evidence="2" id="KW-1185">Reference proteome</keyword>
<dbReference type="Proteomes" id="UP000614350">
    <property type="component" value="Unassembled WGS sequence"/>
</dbReference>
<name>A0A834JFL3_VESVU</name>
<evidence type="ECO:0000313" key="2">
    <source>
        <dbReference type="Proteomes" id="UP000614350"/>
    </source>
</evidence>
<organism evidence="1 2">
    <name type="scientific">Vespula vulgaris</name>
    <name type="common">Yellow jacket</name>
    <name type="synonym">Wasp</name>
    <dbReference type="NCBI Taxonomy" id="7454"/>
    <lineage>
        <taxon>Eukaryota</taxon>
        <taxon>Metazoa</taxon>
        <taxon>Ecdysozoa</taxon>
        <taxon>Arthropoda</taxon>
        <taxon>Hexapoda</taxon>
        <taxon>Insecta</taxon>
        <taxon>Pterygota</taxon>
        <taxon>Neoptera</taxon>
        <taxon>Endopterygota</taxon>
        <taxon>Hymenoptera</taxon>
        <taxon>Apocrita</taxon>
        <taxon>Aculeata</taxon>
        <taxon>Vespoidea</taxon>
        <taxon>Vespidae</taxon>
        <taxon>Vespinae</taxon>
        <taxon>Vespula</taxon>
    </lineage>
</organism>
<comment type="caution">
    <text evidence="1">The sequence shown here is derived from an EMBL/GenBank/DDBJ whole genome shotgun (WGS) entry which is preliminary data.</text>
</comment>
<sequence>MLNKFIESFPIVSKKIDKLFKVHGEKISTIPEKKIIENCKICREHNVMVETVVNILTCLTVNSHLLKHRIFLLEEIGVSKIDVNIIWKLPYYMSLPVTKFKHIMKIPMEQHIMNMHYEKCFSYYIESKFGSDKISLKHKGRKYKSFRLMTELINIFIESYNLDLQYIRNHLIILDMCPNQVQYALENLKDTKIEL</sequence>
<dbReference type="AlphaFoldDB" id="A0A834JFL3"/>